<accession>A0ABW7CBD1</accession>
<evidence type="ECO:0000313" key="6">
    <source>
        <dbReference type="Proteomes" id="UP001604335"/>
    </source>
</evidence>
<dbReference type="Gene3D" id="3.40.50.450">
    <property type="match status" value="1"/>
</dbReference>
<feature type="compositionally biased region" description="Pro residues" evidence="2">
    <location>
        <begin position="330"/>
        <end position="341"/>
    </location>
</feature>
<evidence type="ECO:0000259" key="3">
    <source>
        <dbReference type="Pfam" id="PF02481"/>
    </source>
</evidence>
<dbReference type="EMBL" id="JAZAQF010000043">
    <property type="protein sequence ID" value="MFG3817475.1"/>
    <property type="molecule type" value="Genomic_DNA"/>
</dbReference>
<keyword evidence="6" id="KW-1185">Reference proteome</keyword>
<dbReference type="PANTHER" id="PTHR43022:SF1">
    <property type="entry name" value="PROTEIN SMF"/>
    <property type="match status" value="1"/>
</dbReference>
<dbReference type="SUPFAM" id="SSF47781">
    <property type="entry name" value="RuvA domain 2-like"/>
    <property type="match status" value="1"/>
</dbReference>
<feature type="domain" description="DprA winged helix" evidence="4">
    <location>
        <begin position="347"/>
        <end position="406"/>
    </location>
</feature>
<evidence type="ECO:0000313" key="5">
    <source>
        <dbReference type="EMBL" id="MFG3817475.1"/>
    </source>
</evidence>
<feature type="region of interest" description="Disordered" evidence="2">
    <location>
        <begin position="318"/>
        <end position="351"/>
    </location>
</feature>
<dbReference type="InterPro" id="IPR036388">
    <property type="entry name" value="WH-like_DNA-bd_sf"/>
</dbReference>
<feature type="compositionally biased region" description="Low complexity" evidence="2">
    <location>
        <begin position="319"/>
        <end position="329"/>
    </location>
</feature>
<dbReference type="Proteomes" id="UP001604335">
    <property type="component" value="Unassembled WGS sequence"/>
</dbReference>
<organism evidence="5 6">
    <name type="scientific">Limnothrix redekei LRLZ20PSL1</name>
    <dbReference type="NCBI Taxonomy" id="3112953"/>
    <lineage>
        <taxon>Bacteria</taxon>
        <taxon>Bacillati</taxon>
        <taxon>Cyanobacteriota</taxon>
        <taxon>Cyanophyceae</taxon>
        <taxon>Pseudanabaenales</taxon>
        <taxon>Pseudanabaenaceae</taxon>
        <taxon>Limnothrix</taxon>
    </lineage>
</organism>
<feature type="domain" description="Smf/DprA SLOG" evidence="3">
    <location>
        <begin position="90"/>
        <end position="307"/>
    </location>
</feature>
<dbReference type="Pfam" id="PF17782">
    <property type="entry name" value="WHD_DprA"/>
    <property type="match status" value="1"/>
</dbReference>
<dbReference type="NCBIfam" id="TIGR00732">
    <property type="entry name" value="dprA"/>
    <property type="match status" value="1"/>
</dbReference>
<proteinExistence type="inferred from homology"/>
<evidence type="ECO:0000259" key="4">
    <source>
        <dbReference type="Pfam" id="PF17782"/>
    </source>
</evidence>
<evidence type="ECO:0000256" key="2">
    <source>
        <dbReference type="SAM" id="MobiDB-lite"/>
    </source>
</evidence>
<gene>
    <name evidence="5" type="primary">dprA</name>
    <name evidence="5" type="ORF">VPK24_07480</name>
</gene>
<dbReference type="Gene3D" id="1.10.10.10">
    <property type="entry name" value="Winged helix-like DNA-binding domain superfamily/Winged helix DNA-binding domain"/>
    <property type="match status" value="1"/>
</dbReference>
<comment type="caution">
    <text evidence="5">The sequence shown here is derived from an EMBL/GenBank/DDBJ whole genome shotgun (WGS) entry which is preliminary data.</text>
</comment>
<evidence type="ECO:0000256" key="1">
    <source>
        <dbReference type="ARBA" id="ARBA00006525"/>
    </source>
</evidence>
<dbReference type="InterPro" id="IPR057666">
    <property type="entry name" value="DrpA_SLOG"/>
</dbReference>
<protein>
    <submittedName>
        <fullName evidence="5">DNA-processing protein DprA</fullName>
    </submittedName>
</protein>
<dbReference type="RefSeq" id="WP_393011828.1">
    <property type="nucleotide sequence ID" value="NZ_JAZAQF010000043.1"/>
</dbReference>
<dbReference type="InterPro" id="IPR010994">
    <property type="entry name" value="RuvA_2-like"/>
</dbReference>
<comment type="similarity">
    <text evidence="1">Belongs to the DprA/Smf family.</text>
</comment>
<dbReference type="SUPFAM" id="SSF102405">
    <property type="entry name" value="MCP/YpsA-like"/>
    <property type="match status" value="1"/>
</dbReference>
<reference evidence="6" key="1">
    <citation type="journal article" date="2024" name="Algal Res.">
        <title>Biochemical, toxicological and genomic investigation of a high-biomass producing Limnothrix strain isolated from Italian shallow drinking water reservoir.</title>
        <authorList>
            <person name="Simonazzi M."/>
            <person name="Shishido T.K."/>
            <person name="Delbaje E."/>
            <person name="Wahlsten M."/>
            <person name="Fewer D.P."/>
            <person name="Sivonen K."/>
            <person name="Pezzolesi L."/>
            <person name="Pistocchi R."/>
        </authorList>
    </citation>
    <scope>NUCLEOTIDE SEQUENCE [LARGE SCALE GENOMIC DNA]</scope>
    <source>
        <strain evidence="6">LRLZ20PSL1</strain>
    </source>
</reference>
<name>A0ABW7CBD1_9CYAN</name>
<dbReference type="PANTHER" id="PTHR43022">
    <property type="entry name" value="PROTEIN SMF"/>
    <property type="match status" value="1"/>
</dbReference>
<sequence length="411" mass="43378">MNLSRSHPTAPSTERAAWLAWSQVPDVGPVLLQRLQRAFGSLAAAWQADPRDLTPIEGIGPQRLAKILAGRSAIDPEQLLADWTQKNPQFWTPADPDYPQLLRELPDFPPLLYYRGQPHPSELQGTQPLVAIVGTRQPSDYGQRWTNRLTTCLTKAGFGIVSGLAEGVDAESHRACLAAGGRTIAVLGTGVDRVYPTGNRDLYGRIVGAFDYPGSGFALSEYPSGTGPDRAHFPRRNRIVAGLARATIVIEGGERSGALITANQAADYGRDVYVLPGSLDMPLSAGCLKLINSGAQVILSEDHLLDCLGALPQLDRAESATASETARSPAPGPAAPGPTPTAKPAVAPTLPPPNLAPAPAAVLRAIDPTPTAFDAIVAASGLSPGNVMAALTELELLGLVENLPGMRYRRA</sequence>
<dbReference type="Pfam" id="PF02481">
    <property type="entry name" value="DNA_processg_A"/>
    <property type="match status" value="1"/>
</dbReference>
<dbReference type="InterPro" id="IPR041614">
    <property type="entry name" value="DprA_WH"/>
</dbReference>
<dbReference type="InterPro" id="IPR003488">
    <property type="entry name" value="DprA"/>
</dbReference>